<dbReference type="Proteomes" id="UP001153365">
    <property type="component" value="Unassembled WGS sequence"/>
</dbReference>
<feature type="compositionally biased region" description="Low complexity" evidence="2">
    <location>
        <begin position="171"/>
        <end position="187"/>
    </location>
</feature>
<dbReference type="PROSITE" id="PS00107">
    <property type="entry name" value="PROTEIN_KINASE_ATP"/>
    <property type="match status" value="1"/>
</dbReference>
<dbReference type="Pfam" id="PF00069">
    <property type="entry name" value="Pkinase"/>
    <property type="match status" value="1"/>
</dbReference>
<feature type="binding site" evidence="1">
    <location>
        <position position="245"/>
    </location>
    <ligand>
        <name>ATP</name>
        <dbReference type="ChEBI" id="CHEBI:30616"/>
    </ligand>
</feature>
<dbReference type="EMBL" id="CALTRL010000099">
    <property type="protein sequence ID" value="CAH7666323.1"/>
    <property type="molecule type" value="Genomic_DNA"/>
</dbReference>
<reference evidence="4" key="1">
    <citation type="submission" date="2022-06" db="EMBL/GenBank/DDBJ databases">
        <authorList>
            <consortium name="SYNGENTA / RWTH Aachen University"/>
        </authorList>
    </citation>
    <scope>NUCLEOTIDE SEQUENCE</scope>
</reference>
<feature type="region of interest" description="Disordered" evidence="2">
    <location>
        <begin position="1"/>
        <end position="38"/>
    </location>
</feature>
<keyword evidence="4" id="KW-0418">Kinase</keyword>
<dbReference type="SUPFAM" id="SSF56112">
    <property type="entry name" value="Protein kinase-like (PK-like)"/>
    <property type="match status" value="1"/>
</dbReference>
<sequence>MSTSLTSSACSNTTTTRPASPQDQKLSTSPPPLPTPATELLTLLPHLRPSVKDDPVQPVRFHSGRPALNFGTLTFSHQPLSRSSSLRSNLSNYNSVSSSPPLSDSSSSSTLSSTKIQRESINQIPPLSFSLSSSQPPTSSLLKANPLVTNTPQSSRNDIFSVSLLPLPSPTPSSLSSVHPPHSASSAISKDSPTPNVSRLSYESDLKISLTRKYRLGEGIHGTVYLAAIRQQSCPSSGWKLCAAKVSQDFEPTIHEALVFERLQRGESQSNHHPNVLKFYGVKNLSKSQNIQQVLPSPPQQNFFSSKLDPTPAKGLALLLDYCPLGDLFCFVRNSINQWQDSEPEARASLIRLDRRLWIKWANELIDGLDWCHKCDVLVGDLKPHNILLTNQLKIQLSDFDRSIIVPNGPEDQRLLIDPQGTGTSAYSAPELVQPPPSPFFFPADIFALGVTLYFILTGREPYQSVKSPVERMLLISRGSFWEHESHHRWASEQPHLSQRLTPRLDSSAIGRLRLLGHPPGQSETQLDFANRKIGITNLASDKVEIDRSQFKSYSDGSPALKFLMSTEKVDESIIKLIGLMCSPSAEDRPSISYLKSKLKSL</sequence>
<accession>A0AAV0AFR5</accession>
<evidence type="ECO:0000313" key="5">
    <source>
        <dbReference type="Proteomes" id="UP001153365"/>
    </source>
</evidence>
<feature type="domain" description="Protein kinase" evidence="3">
    <location>
        <begin position="210"/>
        <end position="602"/>
    </location>
</feature>
<dbReference type="PANTHER" id="PTHR23257">
    <property type="entry name" value="SERINE-THREONINE PROTEIN KINASE"/>
    <property type="match status" value="1"/>
</dbReference>
<keyword evidence="1" id="KW-0547">Nucleotide-binding</keyword>
<dbReference type="CDD" id="cd00180">
    <property type="entry name" value="PKc"/>
    <property type="match status" value="1"/>
</dbReference>
<dbReference type="GO" id="GO:0004672">
    <property type="term" value="F:protein kinase activity"/>
    <property type="evidence" value="ECO:0007669"/>
    <property type="project" value="InterPro"/>
</dbReference>
<keyword evidence="4" id="KW-0808">Transferase</keyword>
<gene>
    <name evidence="4" type="ORF">PPACK8108_LOCUS674</name>
</gene>
<feature type="region of interest" description="Disordered" evidence="2">
    <location>
        <begin position="81"/>
        <end position="117"/>
    </location>
</feature>
<dbReference type="AlphaFoldDB" id="A0AAV0AFR5"/>
<feature type="compositionally biased region" description="Polar residues" evidence="2">
    <location>
        <begin position="188"/>
        <end position="198"/>
    </location>
</feature>
<protein>
    <submittedName>
        <fullName evidence="4">Kinase-like domain-containing protein</fullName>
    </submittedName>
</protein>
<dbReference type="PROSITE" id="PS50011">
    <property type="entry name" value="PROTEIN_KINASE_DOM"/>
    <property type="match status" value="1"/>
</dbReference>
<keyword evidence="5" id="KW-1185">Reference proteome</keyword>
<evidence type="ECO:0000256" key="1">
    <source>
        <dbReference type="PROSITE-ProRule" id="PRU10141"/>
    </source>
</evidence>
<dbReference type="GO" id="GO:0005524">
    <property type="term" value="F:ATP binding"/>
    <property type="evidence" value="ECO:0007669"/>
    <property type="project" value="UniProtKB-UniRule"/>
</dbReference>
<name>A0AAV0AFR5_PHAPC</name>
<keyword evidence="1" id="KW-0067">ATP-binding</keyword>
<dbReference type="InterPro" id="IPR000719">
    <property type="entry name" value="Prot_kinase_dom"/>
</dbReference>
<organism evidence="4 5">
    <name type="scientific">Phakopsora pachyrhizi</name>
    <name type="common">Asian soybean rust disease fungus</name>
    <dbReference type="NCBI Taxonomy" id="170000"/>
    <lineage>
        <taxon>Eukaryota</taxon>
        <taxon>Fungi</taxon>
        <taxon>Dikarya</taxon>
        <taxon>Basidiomycota</taxon>
        <taxon>Pucciniomycotina</taxon>
        <taxon>Pucciniomycetes</taxon>
        <taxon>Pucciniales</taxon>
        <taxon>Phakopsoraceae</taxon>
        <taxon>Phakopsora</taxon>
    </lineage>
</organism>
<evidence type="ECO:0000256" key="2">
    <source>
        <dbReference type="SAM" id="MobiDB-lite"/>
    </source>
</evidence>
<evidence type="ECO:0000259" key="3">
    <source>
        <dbReference type="PROSITE" id="PS50011"/>
    </source>
</evidence>
<comment type="caution">
    <text evidence="4">The sequence shown here is derived from an EMBL/GenBank/DDBJ whole genome shotgun (WGS) entry which is preliminary data.</text>
</comment>
<feature type="compositionally biased region" description="Polar residues" evidence="2">
    <location>
        <begin position="1"/>
        <end position="25"/>
    </location>
</feature>
<dbReference type="GO" id="GO:0007165">
    <property type="term" value="P:signal transduction"/>
    <property type="evidence" value="ECO:0007669"/>
    <property type="project" value="TreeGrafter"/>
</dbReference>
<evidence type="ECO:0000313" key="4">
    <source>
        <dbReference type="EMBL" id="CAH7666323.1"/>
    </source>
</evidence>
<dbReference type="SMART" id="SM00220">
    <property type="entry name" value="S_TKc"/>
    <property type="match status" value="1"/>
</dbReference>
<feature type="compositionally biased region" description="Low complexity" evidence="2">
    <location>
        <begin position="81"/>
        <end position="113"/>
    </location>
</feature>
<proteinExistence type="predicted"/>
<dbReference type="InterPro" id="IPR050167">
    <property type="entry name" value="Ser_Thr_protein_kinase"/>
</dbReference>
<dbReference type="GO" id="GO:0005737">
    <property type="term" value="C:cytoplasm"/>
    <property type="evidence" value="ECO:0007669"/>
    <property type="project" value="TreeGrafter"/>
</dbReference>
<dbReference type="InterPro" id="IPR011009">
    <property type="entry name" value="Kinase-like_dom_sf"/>
</dbReference>
<feature type="region of interest" description="Disordered" evidence="2">
    <location>
        <begin position="171"/>
        <end position="198"/>
    </location>
</feature>
<dbReference type="Gene3D" id="1.10.510.10">
    <property type="entry name" value="Transferase(Phosphotransferase) domain 1"/>
    <property type="match status" value="1"/>
</dbReference>
<dbReference type="InterPro" id="IPR017441">
    <property type="entry name" value="Protein_kinase_ATP_BS"/>
</dbReference>